<evidence type="ECO:0000256" key="1">
    <source>
        <dbReference type="SAM" id="MobiDB-lite"/>
    </source>
</evidence>
<dbReference type="Gramene" id="OE9A055955T1">
    <property type="protein sequence ID" value="OE9A055955C1"/>
    <property type="gene ID" value="OE9A055955"/>
</dbReference>
<evidence type="ECO:0000313" key="3">
    <source>
        <dbReference type="Proteomes" id="UP000594638"/>
    </source>
</evidence>
<dbReference type="AlphaFoldDB" id="A0A8S0PSW5"/>
<dbReference type="InterPro" id="IPR044693">
    <property type="entry name" value="SGO_plant"/>
</dbReference>
<dbReference type="EMBL" id="CACTIH010000163">
    <property type="protein sequence ID" value="CAA2955779.1"/>
    <property type="molecule type" value="Genomic_DNA"/>
</dbReference>
<feature type="region of interest" description="Disordered" evidence="1">
    <location>
        <begin position="223"/>
        <end position="288"/>
    </location>
</feature>
<reference evidence="2 3" key="1">
    <citation type="submission" date="2019-12" db="EMBL/GenBank/DDBJ databases">
        <authorList>
            <person name="Alioto T."/>
            <person name="Alioto T."/>
            <person name="Gomez Garrido J."/>
        </authorList>
    </citation>
    <scope>NUCLEOTIDE SEQUENCE [LARGE SCALE GENOMIC DNA]</scope>
</reference>
<organism evidence="2 3">
    <name type="scientific">Olea europaea subsp. europaea</name>
    <dbReference type="NCBI Taxonomy" id="158383"/>
    <lineage>
        <taxon>Eukaryota</taxon>
        <taxon>Viridiplantae</taxon>
        <taxon>Streptophyta</taxon>
        <taxon>Embryophyta</taxon>
        <taxon>Tracheophyta</taxon>
        <taxon>Spermatophyta</taxon>
        <taxon>Magnoliopsida</taxon>
        <taxon>eudicotyledons</taxon>
        <taxon>Gunneridae</taxon>
        <taxon>Pentapetalae</taxon>
        <taxon>asterids</taxon>
        <taxon>lamiids</taxon>
        <taxon>Lamiales</taxon>
        <taxon>Oleaceae</taxon>
        <taxon>Oleeae</taxon>
        <taxon>Olea</taxon>
    </lineage>
</organism>
<feature type="compositionally biased region" description="Basic and acidic residues" evidence="1">
    <location>
        <begin position="268"/>
        <end position="281"/>
    </location>
</feature>
<gene>
    <name evidence="2" type="ORF">OLEA9_A055955</name>
</gene>
<dbReference type="GO" id="GO:0000775">
    <property type="term" value="C:chromosome, centromeric region"/>
    <property type="evidence" value="ECO:0007669"/>
    <property type="project" value="InterPro"/>
</dbReference>
<dbReference type="Proteomes" id="UP000594638">
    <property type="component" value="Unassembled WGS sequence"/>
</dbReference>
<dbReference type="PANTHER" id="PTHR34373:SF8">
    <property type="entry name" value="SHUGOSHIN"/>
    <property type="match status" value="1"/>
</dbReference>
<dbReference type="PANTHER" id="PTHR34373">
    <property type="entry name" value="SHUGOSHIN 2"/>
    <property type="match status" value="1"/>
</dbReference>
<proteinExistence type="predicted"/>
<sequence length="288" mass="32774">MQGEKVAKRSSLGNMVRKGLSDITNSLPRPKSPIIPGKSQPDSATAKDYIDNLVKENMAMVKLIQEKNKIVELTGIEIQNLRACLQKMQLQNWNLAQSNSHMLAELNLGKERLKALQHEIGRKEALLRTKNLELNGQEEVNIQNNQLQEPEDYKTCNANRRCNARNQSLGPLPICQQVVQKEAGESKRRCLRRQSASSRIQQQEPNENLFEIEDVKFPVAMPANSPACADGSPQVSSSNKKEEFDRGHDSDFETQESRRTSITRPMRRAVEKVQSYKERPVNIKMRRT</sequence>
<comment type="caution">
    <text evidence="2">The sequence shown here is derived from an EMBL/GenBank/DDBJ whole genome shotgun (WGS) entry which is preliminary data.</text>
</comment>
<accession>A0A8S0PSW5</accession>
<dbReference type="GO" id="GO:0045144">
    <property type="term" value="P:meiotic sister chromatid segregation"/>
    <property type="evidence" value="ECO:0007669"/>
    <property type="project" value="InterPro"/>
</dbReference>
<dbReference type="OrthoDB" id="770508at2759"/>
<evidence type="ECO:0000313" key="2">
    <source>
        <dbReference type="EMBL" id="CAA2955779.1"/>
    </source>
</evidence>
<feature type="compositionally biased region" description="Basic and acidic residues" evidence="1">
    <location>
        <begin position="239"/>
        <end position="259"/>
    </location>
</feature>
<keyword evidence="3" id="KW-1185">Reference proteome</keyword>
<protein>
    <submittedName>
        <fullName evidence="2">SHUGOSHIN 2-like</fullName>
    </submittedName>
</protein>
<dbReference type="GO" id="GO:0034090">
    <property type="term" value="P:maintenance of meiotic sister chromatid cohesion"/>
    <property type="evidence" value="ECO:0007669"/>
    <property type="project" value="InterPro"/>
</dbReference>
<feature type="region of interest" description="Disordered" evidence="1">
    <location>
        <begin position="1"/>
        <end position="43"/>
    </location>
</feature>
<name>A0A8S0PSW5_OLEEU</name>